<accession>A0A2T9ZEY2</accession>
<dbReference type="EMBL" id="MBFS01000276">
    <property type="protein sequence ID" value="PVV03119.1"/>
    <property type="molecule type" value="Genomic_DNA"/>
</dbReference>
<keyword evidence="2" id="KW-1185">Reference proteome</keyword>
<evidence type="ECO:0000313" key="1">
    <source>
        <dbReference type="EMBL" id="PVV03119.1"/>
    </source>
</evidence>
<protein>
    <submittedName>
        <fullName evidence="1">Uncharacterized protein</fullName>
    </submittedName>
</protein>
<sequence>MKNHELSTDNNLLQYLQEFKKAGYVSKFVGSKTDFVIGKPHYALYASVPESVLSESQASKKAFHKTWSPKVHLENGRLHPIISSFVSENIPYSLQGFENVIHENIDKDLDLFLQNEYVFIENISEYIKQILTDIVFVPKGSLAKFNTLTQNRSSQIFKKRPHDFIPERHFKLGTKLDVFILVS</sequence>
<dbReference type="AlphaFoldDB" id="A0A2T9ZEY2"/>
<evidence type="ECO:0000313" key="2">
    <source>
        <dbReference type="Proteomes" id="UP000245609"/>
    </source>
</evidence>
<comment type="caution">
    <text evidence="1">The sequence shown here is derived from an EMBL/GenBank/DDBJ whole genome shotgun (WGS) entry which is preliminary data.</text>
</comment>
<reference evidence="1 2" key="1">
    <citation type="journal article" date="2018" name="MBio">
        <title>Comparative Genomics Reveals the Core Gene Toolbox for the Fungus-Insect Symbiosis.</title>
        <authorList>
            <person name="Wang Y."/>
            <person name="Stata M."/>
            <person name="Wang W."/>
            <person name="Stajich J.E."/>
            <person name="White M.M."/>
            <person name="Moncalvo J.M."/>
        </authorList>
    </citation>
    <scope>NUCLEOTIDE SEQUENCE [LARGE SCALE GENOMIC DNA]</scope>
    <source>
        <strain evidence="1 2">SC-DP-2</strain>
    </source>
</reference>
<proteinExistence type="predicted"/>
<dbReference type="Proteomes" id="UP000245609">
    <property type="component" value="Unassembled WGS sequence"/>
</dbReference>
<organism evidence="1 2">
    <name type="scientific">Smittium megazygosporum</name>
    <dbReference type="NCBI Taxonomy" id="133381"/>
    <lineage>
        <taxon>Eukaryota</taxon>
        <taxon>Fungi</taxon>
        <taxon>Fungi incertae sedis</taxon>
        <taxon>Zoopagomycota</taxon>
        <taxon>Kickxellomycotina</taxon>
        <taxon>Harpellomycetes</taxon>
        <taxon>Harpellales</taxon>
        <taxon>Legeriomycetaceae</taxon>
        <taxon>Smittium</taxon>
    </lineage>
</organism>
<name>A0A2T9ZEY2_9FUNG</name>
<gene>
    <name evidence="1" type="ORF">BB560_002409</name>
</gene>